<proteinExistence type="predicted"/>
<dbReference type="SUPFAM" id="SSF51905">
    <property type="entry name" value="FAD/NAD(P)-binding domain"/>
    <property type="match status" value="1"/>
</dbReference>
<sequence length="433" mass="47103">MNAPVQRSQHTASYYAASSLPQPDHPVLQGEHVADVCVVGGGFTGLNTALELAERGMSVILLEAHKIGWGASGRNGGQLIRGVGHGLEQFEGIIGKDGVRQMKLMGLHAVEIVRQRVERFNIACDLTWGYCDLANKPRDLEGFAEEADELRSLGYRHETRLLQANEVRSVVGSDRYVGGFVDMGSGHLHPLNLALGEAGAAAQLGVKLFEHSAVTRIDYGPQVRVHTAQGSVRANSLVLGCNAYLKDLNPQLSGKVLPAGSYIIATEPLSEAQAHALLPQNMAVCDQRVALDYYRLSADRRLLFGGACHYSGRDPQDIAAYMRPKMLEVFPHLKDVKIDFQWGGMIGIGANRLPQIGRLPDQPNVYFAQAYSGHGVNATHLAGKLLAEAISGQHSDGFDLFAKVPHITFPGGKYLRSPLLALGMLWHRLKELR</sequence>
<gene>
    <name evidence="3" type="ORF">GYN02_02260</name>
</gene>
<protein>
    <submittedName>
        <fullName evidence="3">FAD-binding oxidoreductase</fullName>
    </submittedName>
</protein>
<keyword evidence="4" id="KW-1185">Reference proteome</keyword>
<name>A0ABS1ZDA2_9PSED</name>
<dbReference type="Pfam" id="PF01266">
    <property type="entry name" value="DAO"/>
    <property type="match status" value="1"/>
</dbReference>
<dbReference type="EMBL" id="JAAEBW010000001">
    <property type="protein sequence ID" value="MBM1194003.1"/>
    <property type="molecule type" value="Genomic_DNA"/>
</dbReference>
<dbReference type="PANTHER" id="PTHR13847:SF281">
    <property type="entry name" value="FAD DEPENDENT OXIDOREDUCTASE DOMAIN-CONTAINING PROTEIN"/>
    <property type="match status" value="1"/>
</dbReference>
<dbReference type="Proteomes" id="UP000809529">
    <property type="component" value="Unassembled WGS sequence"/>
</dbReference>
<evidence type="ECO:0000259" key="2">
    <source>
        <dbReference type="Pfam" id="PF01266"/>
    </source>
</evidence>
<evidence type="ECO:0000313" key="4">
    <source>
        <dbReference type="Proteomes" id="UP000809529"/>
    </source>
</evidence>
<reference evidence="3 4" key="1">
    <citation type="submission" date="2020-01" db="EMBL/GenBank/DDBJ databases">
        <title>Comparative genomics of meat spoilage bacteria.</title>
        <authorList>
            <person name="Hilgarth M."/>
            <person name="Vogel R.F."/>
        </authorList>
    </citation>
    <scope>NUCLEOTIDE SEQUENCE [LARGE SCALE GENOMIC DNA]</scope>
    <source>
        <strain evidence="3 4">TMW2.2077</strain>
    </source>
</reference>
<dbReference type="RefSeq" id="WP_203302077.1">
    <property type="nucleotide sequence ID" value="NZ_JAAEBW010000001.1"/>
</dbReference>
<accession>A0ABS1ZDA2</accession>
<keyword evidence="1" id="KW-0560">Oxidoreductase</keyword>
<feature type="domain" description="FAD dependent oxidoreductase" evidence="2">
    <location>
        <begin position="35"/>
        <end position="388"/>
    </location>
</feature>
<evidence type="ECO:0000313" key="3">
    <source>
        <dbReference type="EMBL" id="MBM1194003.1"/>
    </source>
</evidence>
<comment type="caution">
    <text evidence="3">The sequence shown here is derived from an EMBL/GenBank/DDBJ whole genome shotgun (WGS) entry which is preliminary data.</text>
</comment>
<dbReference type="PANTHER" id="PTHR13847">
    <property type="entry name" value="SARCOSINE DEHYDROGENASE-RELATED"/>
    <property type="match status" value="1"/>
</dbReference>
<dbReference type="InterPro" id="IPR036188">
    <property type="entry name" value="FAD/NAD-bd_sf"/>
</dbReference>
<dbReference type="Gene3D" id="3.30.9.10">
    <property type="entry name" value="D-Amino Acid Oxidase, subunit A, domain 2"/>
    <property type="match status" value="1"/>
</dbReference>
<organism evidence="3 4">
    <name type="scientific">Pseudomonas weihenstephanensis</name>
    <dbReference type="NCBI Taxonomy" id="1608994"/>
    <lineage>
        <taxon>Bacteria</taxon>
        <taxon>Pseudomonadati</taxon>
        <taxon>Pseudomonadota</taxon>
        <taxon>Gammaproteobacteria</taxon>
        <taxon>Pseudomonadales</taxon>
        <taxon>Pseudomonadaceae</taxon>
        <taxon>Pseudomonas</taxon>
    </lineage>
</organism>
<dbReference type="InterPro" id="IPR006076">
    <property type="entry name" value="FAD-dep_OxRdtase"/>
</dbReference>
<evidence type="ECO:0000256" key="1">
    <source>
        <dbReference type="ARBA" id="ARBA00023002"/>
    </source>
</evidence>
<dbReference type="Gene3D" id="3.50.50.60">
    <property type="entry name" value="FAD/NAD(P)-binding domain"/>
    <property type="match status" value="1"/>
</dbReference>